<dbReference type="EMBL" id="JAQIZT010000004">
    <property type="protein sequence ID" value="KAJ7001112.1"/>
    <property type="molecule type" value="Genomic_DNA"/>
</dbReference>
<organism evidence="4 5">
    <name type="scientific">Populus alba x Populus x berolinensis</name>
    <dbReference type="NCBI Taxonomy" id="444605"/>
    <lineage>
        <taxon>Eukaryota</taxon>
        <taxon>Viridiplantae</taxon>
        <taxon>Streptophyta</taxon>
        <taxon>Embryophyta</taxon>
        <taxon>Tracheophyta</taxon>
        <taxon>Spermatophyta</taxon>
        <taxon>Magnoliopsida</taxon>
        <taxon>eudicotyledons</taxon>
        <taxon>Gunneridae</taxon>
        <taxon>Pentapetalae</taxon>
        <taxon>rosids</taxon>
        <taxon>fabids</taxon>
        <taxon>Malpighiales</taxon>
        <taxon>Salicaceae</taxon>
        <taxon>Saliceae</taxon>
        <taxon>Populus</taxon>
    </lineage>
</organism>
<comment type="caution">
    <text evidence="4">The sequence shown here is derived from an EMBL/GenBank/DDBJ whole genome shotgun (WGS) entry which is preliminary data.</text>
</comment>
<reference evidence="4 5" key="1">
    <citation type="journal article" date="2023" name="Mol. Ecol. Resour.">
        <title>Chromosome-level genome assembly of a triploid poplar Populus alba 'Berolinensis'.</title>
        <authorList>
            <person name="Chen S."/>
            <person name="Yu Y."/>
            <person name="Wang X."/>
            <person name="Wang S."/>
            <person name="Zhang T."/>
            <person name="Zhou Y."/>
            <person name="He R."/>
            <person name="Meng N."/>
            <person name="Wang Y."/>
            <person name="Liu W."/>
            <person name="Liu Z."/>
            <person name="Liu J."/>
            <person name="Guo Q."/>
            <person name="Huang H."/>
            <person name="Sederoff R.R."/>
            <person name="Wang G."/>
            <person name="Qu G."/>
            <person name="Chen S."/>
        </authorList>
    </citation>
    <scope>NUCLEOTIDE SEQUENCE [LARGE SCALE GENOMIC DNA]</scope>
    <source>
        <strain evidence="4">SC-2020</strain>
    </source>
</reference>
<dbReference type="Gene3D" id="3.40.50.1820">
    <property type="entry name" value="alpha/beta hydrolase"/>
    <property type="match status" value="2"/>
</dbReference>
<evidence type="ECO:0000256" key="1">
    <source>
        <dbReference type="ARBA" id="ARBA00010515"/>
    </source>
</evidence>
<dbReference type="PANTHER" id="PTHR23024:SF582">
    <property type="entry name" value="CARBOXYLESTERASE 12-RELATED"/>
    <property type="match status" value="1"/>
</dbReference>
<dbReference type="GO" id="GO:0016787">
    <property type="term" value="F:hydrolase activity"/>
    <property type="evidence" value="ECO:0007669"/>
    <property type="project" value="UniProtKB-KW"/>
</dbReference>
<dbReference type="InterPro" id="IPR013094">
    <property type="entry name" value="AB_hydrolase_3"/>
</dbReference>
<dbReference type="InterPro" id="IPR029058">
    <property type="entry name" value="AB_hydrolase_fold"/>
</dbReference>
<dbReference type="PANTHER" id="PTHR23024">
    <property type="entry name" value="ARYLACETAMIDE DEACETYLASE"/>
    <property type="match status" value="1"/>
</dbReference>
<keyword evidence="2" id="KW-0378">Hydrolase</keyword>
<evidence type="ECO:0000313" key="5">
    <source>
        <dbReference type="Proteomes" id="UP001164929"/>
    </source>
</evidence>
<evidence type="ECO:0000256" key="2">
    <source>
        <dbReference type="ARBA" id="ARBA00022801"/>
    </source>
</evidence>
<feature type="domain" description="Alpha/beta hydrolase fold-3" evidence="3">
    <location>
        <begin position="300"/>
        <end position="376"/>
    </location>
</feature>
<keyword evidence="5" id="KW-1185">Reference proteome</keyword>
<comment type="similarity">
    <text evidence="1">Belongs to the 'GDXG' lipolytic enzyme family.</text>
</comment>
<feature type="domain" description="Alpha/beta hydrolase fold-3" evidence="3">
    <location>
        <begin position="76"/>
        <end position="279"/>
    </location>
</feature>
<accession>A0AAD6R2U5</accession>
<dbReference type="PROSITE" id="PS01173">
    <property type="entry name" value="LIPASE_GDXG_HIS"/>
    <property type="match status" value="1"/>
</dbReference>
<dbReference type="Pfam" id="PF07859">
    <property type="entry name" value="Abhydrolase_3"/>
    <property type="match status" value="2"/>
</dbReference>
<dbReference type="InterPro" id="IPR050466">
    <property type="entry name" value="Carboxylest/Gibb_receptor"/>
</dbReference>
<gene>
    <name evidence="4" type="ORF">NC653_011523</name>
</gene>
<dbReference type="SUPFAM" id="SSF53474">
    <property type="entry name" value="alpha/beta-Hydrolases"/>
    <property type="match status" value="2"/>
</dbReference>
<name>A0AAD6R2U5_9ROSI</name>
<protein>
    <recommendedName>
        <fullName evidence="3">Alpha/beta hydrolase fold-3 domain-containing protein</fullName>
    </recommendedName>
</protein>
<evidence type="ECO:0000259" key="3">
    <source>
        <dbReference type="Pfam" id="PF07859"/>
    </source>
</evidence>
<proteinExistence type="inferred from homology"/>
<dbReference type="AlphaFoldDB" id="A0AAD6R2U5"/>
<evidence type="ECO:0000313" key="4">
    <source>
        <dbReference type="EMBL" id="KAJ7001112.1"/>
    </source>
</evidence>
<dbReference type="InterPro" id="IPR002168">
    <property type="entry name" value="Lipase_GDXG_HIS_AS"/>
</dbReference>
<sequence>MAPPADNEVVHEFRFFKVYKDSRVELVWPEFPKFPPSTDLITGVQSKDVMILTEPQVSVRIFLPKLKAPDQKLPLLLFVHGGGFVMFSASAIPYHVLCNKVAADANVIVVSVEYGLFPTRPIPACYEDSWEALQWVASHADGSGSEPWLNNHADFGKVFLGGDSGGANISHTLAFQVGSLGLPGVKVVGMIMVHPFFGGTEDDKMWLYMCPSNRGLDDPRLNPGLEDLARLGCERVLIFVAEKDSLIAVGRNYYEKLKKSGWKGSVEIVENEDEEHCFYLHDLNSEKAVELLHKCGTEDDKMWLYMCPSNSGLDDPRLNPGLEDLARLGCERVLIFVTEKDSLIAVGRNYYEKLKKNGWKGSVEIVENEDEEHCFYLHDLNSEKAVELLHKFVSFLKQD</sequence>
<dbReference type="Proteomes" id="UP001164929">
    <property type="component" value="Chromosome 4"/>
</dbReference>